<dbReference type="Gene3D" id="1.10.1170.10">
    <property type="entry name" value="Inhibitor Of Apoptosis Protein (2mihbC-IAP-1), Chain A"/>
    <property type="match status" value="1"/>
</dbReference>
<dbReference type="Proteomes" id="UP000663844">
    <property type="component" value="Unassembled WGS sequence"/>
</dbReference>
<evidence type="ECO:0000313" key="2">
    <source>
        <dbReference type="EMBL" id="CAF4220676.1"/>
    </source>
</evidence>
<comment type="caution">
    <text evidence="2">The sequence shown here is derived from an EMBL/GenBank/DDBJ whole genome shotgun (WGS) entry which is preliminary data.</text>
</comment>
<dbReference type="EMBL" id="CAJOAZ010010434">
    <property type="protein sequence ID" value="CAF4220676.1"/>
    <property type="molecule type" value="Genomic_DNA"/>
</dbReference>
<proteinExistence type="predicted"/>
<feature type="non-terminal residue" evidence="2">
    <location>
        <position position="1"/>
    </location>
</feature>
<evidence type="ECO:0000256" key="1">
    <source>
        <dbReference type="SAM" id="MobiDB-lite"/>
    </source>
</evidence>
<dbReference type="AlphaFoldDB" id="A0A820D7N0"/>
<evidence type="ECO:0000313" key="3">
    <source>
        <dbReference type="Proteomes" id="UP000663844"/>
    </source>
</evidence>
<accession>A0A820D7N0</accession>
<feature type="compositionally biased region" description="Low complexity" evidence="1">
    <location>
        <begin position="19"/>
        <end position="41"/>
    </location>
</feature>
<sequence length="106" mass="11626">MNEIRMKEQAEILAREQITDTSSLTNSSSSTDVVMTTSSESIASERRVPQPTIVTEEKKDVNTEKTNLPAKNHTNDSSSNVCVLCLEEEKRLACIPCGHLATCVPC</sequence>
<dbReference type="InterPro" id="IPR011029">
    <property type="entry name" value="DEATH-like_dom_sf"/>
</dbReference>
<name>A0A820D7N0_9BILA</name>
<gene>
    <name evidence="2" type="ORF">OXD698_LOCUS41859</name>
</gene>
<organism evidence="2 3">
    <name type="scientific">Adineta steineri</name>
    <dbReference type="NCBI Taxonomy" id="433720"/>
    <lineage>
        <taxon>Eukaryota</taxon>
        <taxon>Metazoa</taxon>
        <taxon>Spiralia</taxon>
        <taxon>Gnathifera</taxon>
        <taxon>Rotifera</taxon>
        <taxon>Eurotatoria</taxon>
        <taxon>Bdelloidea</taxon>
        <taxon>Adinetida</taxon>
        <taxon>Adinetidae</taxon>
        <taxon>Adineta</taxon>
    </lineage>
</organism>
<protein>
    <recommendedName>
        <fullName evidence="4">RING-type domain-containing protein</fullName>
    </recommendedName>
</protein>
<feature type="region of interest" description="Disordered" evidence="1">
    <location>
        <begin position="17"/>
        <end position="77"/>
    </location>
</feature>
<dbReference type="Gene3D" id="1.10.533.10">
    <property type="entry name" value="Death Domain, Fas"/>
    <property type="match status" value="1"/>
</dbReference>
<reference evidence="2" key="1">
    <citation type="submission" date="2021-02" db="EMBL/GenBank/DDBJ databases">
        <authorList>
            <person name="Nowell W R."/>
        </authorList>
    </citation>
    <scope>NUCLEOTIDE SEQUENCE</scope>
</reference>
<evidence type="ECO:0008006" key="4">
    <source>
        <dbReference type="Google" id="ProtNLM"/>
    </source>
</evidence>